<evidence type="ECO:0000256" key="2">
    <source>
        <dbReference type="ARBA" id="ARBA00007749"/>
    </source>
</evidence>
<dbReference type="OrthoDB" id="10250730at2759"/>
<protein>
    <recommendedName>
        <fullName evidence="6">Metallo-beta-lactamase domain-containing protein</fullName>
    </recommendedName>
</protein>
<dbReference type="SUPFAM" id="SSF56281">
    <property type="entry name" value="Metallo-hydrolase/oxidoreductase"/>
    <property type="match status" value="1"/>
</dbReference>
<dbReference type="Pfam" id="PF00753">
    <property type="entry name" value="Lactamase_B"/>
    <property type="match status" value="1"/>
</dbReference>
<dbReference type="GO" id="GO:0016787">
    <property type="term" value="F:hydrolase activity"/>
    <property type="evidence" value="ECO:0007669"/>
    <property type="project" value="UniProtKB-KW"/>
</dbReference>
<evidence type="ECO:0000256" key="4">
    <source>
        <dbReference type="ARBA" id="ARBA00022801"/>
    </source>
</evidence>
<dbReference type="InterPro" id="IPR001279">
    <property type="entry name" value="Metallo-B-lactamas"/>
</dbReference>
<dbReference type="GO" id="GO:0046872">
    <property type="term" value="F:metal ion binding"/>
    <property type="evidence" value="ECO:0007669"/>
    <property type="project" value="UniProtKB-KW"/>
</dbReference>
<reference evidence="8 9" key="1">
    <citation type="journal article" date="2020" name="ISME J.">
        <title>Uncovering the hidden diversity of litter-decomposition mechanisms in mushroom-forming fungi.</title>
        <authorList>
            <person name="Floudas D."/>
            <person name="Bentzer J."/>
            <person name="Ahren D."/>
            <person name="Johansson T."/>
            <person name="Persson P."/>
            <person name="Tunlid A."/>
        </authorList>
    </citation>
    <scope>NUCLEOTIDE SEQUENCE [LARGE SCALE GENOMIC DNA]</scope>
    <source>
        <strain evidence="8 9">CBS 291.85</strain>
    </source>
</reference>
<proteinExistence type="inferred from homology"/>
<evidence type="ECO:0000256" key="3">
    <source>
        <dbReference type="ARBA" id="ARBA00022723"/>
    </source>
</evidence>
<evidence type="ECO:0000256" key="1">
    <source>
        <dbReference type="ARBA" id="ARBA00001947"/>
    </source>
</evidence>
<comment type="similarity">
    <text evidence="2">Belongs to the metallo-beta-lactamase superfamily.</text>
</comment>
<evidence type="ECO:0000259" key="6">
    <source>
        <dbReference type="Pfam" id="PF00753"/>
    </source>
</evidence>
<comment type="cofactor">
    <cofactor evidence="1">
        <name>Zn(2+)</name>
        <dbReference type="ChEBI" id="CHEBI:29105"/>
    </cofactor>
</comment>
<dbReference type="InterPro" id="IPR036866">
    <property type="entry name" value="RibonucZ/Hydroxyglut_hydro"/>
</dbReference>
<name>A0A8H5FEY2_9AGAR</name>
<organism evidence="8 9">
    <name type="scientific">Tetrapyrgos nigripes</name>
    <dbReference type="NCBI Taxonomy" id="182062"/>
    <lineage>
        <taxon>Eukaryota</taxon>
        <taxon>Fungi</taxon>
        <taxon>Dikarya</taxon>
        <taxon>Basidiomycota</taxon>
        <taxon>Agaricomycotina</taxon>
        <taxon>Agaricomycetes</taxon>
        <taxon>Agaricomycetidae</taxon>
        <taxon>Agaricales</taxon>
        <taxon>Marasmiineae</taxon>
        <taxon>Marasmiaceae</taxon>
        <taxon>Tetrapyrgos</taxon>
    </lineage>
</organism>
<dbReference type="EMBL" id="JAACJM010000275">
    <property type="protein sequence ID" value="KAF5333996.1"/>
    <property type="molecule type" value="Genomic_DNA"/>
</dbReference>
<evidence type="ECO:0000256" key="5">
    <source>
        <dbReference type="ARBA" id="ARBA00022833"/>
    </source>
</evidence>
<dbReference type="Proteomes" id="UP000559256">
    <property type="component" value="Unassembled WGS sequence"/>
</dbReference>
<feature type="domain" description="Metallo-beta-lactamase" evidence="6">
    <location>
        <begin position="103"/>
        <end position="126"/>
    </location>
</feature>
<keyword evidence="9" id="KW-1185">Reference proteome</keyword>
<dbReference type="InterPro" id="IPR051013">
    <property type="entry name" value="MBL_superfamily_lactonases"/>
</dbReference>
<sequence length="145" mass="16125">MALPPPTKDQAYCKVSALEASEVQLSLAIFLTEVDNPDPLTGEKALAPSLSFLFHHSKNHKKFIFDLGVRKDFENYPPAVVECWIKVFFPCQVSKDPVDCLTKGGYVPNDIDYICLSHLHFDHVGDPSLFPKSMFLVGAQGKNLS</sequence>
<dbReference type="PANTHER" id="PTHR42978">
    <property type="entry name" value="QUORUM-QUENCHING LACTONASE YTNP-RELATED-RELATED"/>
    <property type="match status" value="1"/>
</dbReference>
<keyword evidence="5" id="KW-0862">Zinc</keyword>
<dbReference type="EMBL" id="JAACJM010000275">
    <property type="protein sequence ID" value="KAF5334003.1"/>
    <property type="molecule type" value="Genomic_DNA"/>
</dbReference>
<dbReference type="PANTHER" id="PTHR42978:SF2">
    <property type="entry name" value="102 KBASES UNSTABLE REGION: FROM 1 TO 119443"/>
    <property type="match status" value="1"/>
</dbReference>
<evidence type="ECO:0000313" key="8">
    <source>
        <dbReference type="EMBL" id="KAF5334003.1"/>
    </source>
</evidence>
<accession>A0A8H5FEY2</accession>
<evidence type="ECO:0000313" key="9">
    <source>
        <dbReference type="Proteomes" id="UP000559256"/>
    </source>
</evidence>
<evidence type="ECO:0000313" key="7">
    <source>
        <dbReference type="EMBL" id="KAF5333996.1"/>
    </source>
</evidence>
<keyword evidence="4" id="KW-0378">Hydrolase</keyword>
<gene>
    <name evidence="8" type="ORF">D9758_017530</name>
    <name evidence="7" type="ORF">D9758_017538</name>
</gene>
<comment type="caution">
    <text evidence="8">The sequence shown here is derived from an EMBL/GenBank/DDBJ whole genome shotgun (WGS) entry which is preliminary data.</text>
</comment>
<keyword evidence="3" id="KW-0479">Metal-binding</keyword>
<dbReference type="Gene3D" id="3.60.15.10">
    <property type="entry name" value="Ribonuclease Z/Hydroxyacylglutathione hydrolase-like"/>
    <property type="match status" value="1"/>
</dbReference>
<dbReference type="AlphaFoldDB" id="A0A8H5FEY2"/>